<evidence type="ECO:0000256" key="1">
    <source>
        <dbReference type="SAM" id="MobiDB-lite"/>
    </source>
</evidence>
<dbReference type="PROSITE" id="PS51294">
    <property type="entry name" value="HTH_MYB"/>
    <property type="match status" value="1"/>
</dbReference>
<feature type="region of interest" description="Disordered" evidence="1">
    <location>
        <begin position="582"/>
        <end position="608"/>
    </location>
</feature>
<feature type="compositionally biased region" description="Polar residues" evidence="1">
    <location>
        <begin position="288"/>
        <end position="303"/>
    </location>
</feature>
<dbReference type="OrthoDB" id="2143914at2759"/>
<keyword evidence="5" id="KW-1185">Reference proteome</keyword>
<dbReference type="eggNOG" id="ENOG502RXV1">
    <property type="taxonomic scope" value="Eukaryota"/>
</dbReference>
<dbReference type="Pfam" id="PF13921">
    <property type="entry name" value="Myb_DNA-bind_6"/>
    <property type="match status" value="1"/>
</dbReference>
<dbReference type="InterPro" id="IPR009057">
    <property type="entry name" value="Homeodomain-like_sf"/>
</dbReference>
<dbReference type="CDD" id="cd00167">
    <property type="entry name" value="SANT"/>
    <property type="match status" value="1"/>
</dbReference>
<feature type="compositionally biased region" description="Polar residues" evidence="1">
    <location>
        <begin position="205"/>
        <end position="223"/>
    </location>
</feature>
<dbReference type="InterPro" id="IPR001005">
    <property type="entry name" value="SANT/Myb"/>
</dbReference>
<feature type="domain" description="Myb-like" evidence="2">
    <location>
        <begin position="22"/>
        <end position="72"/>
    </location>
</feature>
<evidence type="ECO:0000259" key="2">
    <source>
        <dbReference type="PROSITE" id="PS50090"/>
    </source>
</evidence>
<evidence type="ECO:0000259" key="3">
    <source>
        <dbReference type="PROSITE" id="PS51294"/>
    </source>
</evidence>
<feature type="region of interest" description="Disordered" evidence="1">
    <location>
        <begin position="184"/>
        <end position="235"/>
    </location>
</feature>
<organism evidence="4 5">
    <name type="scientific">Candida maltosa (strain Xu316)</name>
    <name type="common">Yeast</name>
    <dbReference type="NCBI Taxonomy" id="1245528"/>
    <lineage>
        <taxon>Eukaryota</taxon>
        <taxon>Fungi</taxon>
        <taxon>Dikarya</taxon>
        <taxon>Ascomycota</taxon>
        <taxon>Saccharomycotina</taxon>
        <taxon>Pichiomycetes</taxon>
        <taxon>Debaryomycetaceae</taxon>
        <taxon>Candida/Lodderomyces clade</taxon>
        <taxon>Candida</taxon>
    </lineage>
</organism>
<feature type="compositionally biased region" description="Basic and acidic residues" evidence="1">
    <location>
        <begin position="1"/>
        <end position="12"/>
    </location>
</feature>
<dbReference type="Gene3D" id="1.10.10.60">
    <property type="entry name" value="Homeodomain-like"/>
    <property type="match status" value="1"/>
</dbReference>
<proteinExistence type="predicted"/>
<comment type="caution">
    <text evidence="4">The sequence shown here is derived from an EMBL/GenBank/DDBJ whole genome shotgun (WGS) entry which is preliminary data.</text>
</comment>
<dbReference type="InterPro" id="IPR017930">
    <property type="entry name" value="Myb_dom"/>
</dbReference>
<feature type="compositionally biased region" description="Polar residues" evidence="1">
    <location>
        <begin position="142"/>
        <end position="151"/>
    </location>
</feature>
<dbReference type="PROSITE" id="PS50090">
    <property type="entry name" value="MYB_LIKE"/>
    <property type="match status" value="1"/>
</dbReference>
<feature type="region of interest" description="Disordered" evidence="1">
    <location>
        <begin position="87"/>
        <end position="151"/>
    </location>
</feature>
<dbReference type="SMART" id="SM00717">
    <property type="entry name" value="SANT"/>
    <property type="match status" value="1"/>
</dbReference>
<dbReference type="EMBL" id="AOGT01000864">
    <property type="protein sequence ID" value="EMG49020.1"/>
    <property type="molecule type" value="Genomic_DNA"/>
</dbReference>
<dbReference type="HOGENOM" id="CLU_536347_0_0_1"/>
<reference evidence="4 5" key="1">
    <citation type="submission" date="2013-02" db="EMBL/GenBank/DDBJ databases">
        <title>Genome sequence of Candida maltosa Xu316, a potential industrial strain for xylitol and ethanol production.</title>
        <authorList>
            <person name="Yu J."/>
            <person name="Wang Q."/>
            <person name="Geng X."/>
            <person name="Bao W."/>
            <person name="He P."/>
            <person name="Cai J."/>
        </authorList>
    </citation>
    <scope>NUCLEOTIDE SEQUENCE [LARGE SCALE GENOMIC DNA]</scope>
    <source>
        <strain evidence="5">Xu316</strain>
    </source>
</reference>
<dbReference type="STRING" id="1245528.M3K159"/>
<dbReference type="SUPFAM" id="SSF46689">
    <property type="entry name" value="Homeodomain-like"/>
    <property type="match status" value="1"/>
</dbReference>
<feature type="region of interest" description="Disordered" evidence="1">
    <location>
        <begin position="267"/>
        <end position="303"/>
    </location>
</feature>
<gene>
    <name evidence="4" type="ORF">G210_0319</name>
</gene>
<dbReference type="AlphaFoldDB" id="M3K159"/>
<feature type="compositionally biased region" description="Polar residues" evidence="1">
    <location>
        <begin position="13"/>
        <end position="29"/>
    </location>
</feature>
<dbReference type="Proteomes" id="UP000011777">
    <property type="component" value="Unassembled WGS sequence"/>
</dbReference>
<feature type="domain" description="HTH myb-type" evidence="3">
    <location>
        <begin position="22"/>
        <end position="76"/>
    </location>
</feature>
<evidence type="ECO:0000313" key="4">
    <source>
        <dbReference type="EMBL" id="EMG49020.1"/>
    </source>
</evidence>
<dbReference type="OMA" id="DIPWTME"/>
<name>M3K159_CANMX</name>
<feature type="region of interest" description="Disordered" evidence="1">
    <location>
        <begin position="428"/>
        <end position="481"/>
    </location>
</feature>
<protein>
    <submittedName>
        <fullName evidence="4">Uncharacterized protein</fullName>
    </submittedName>
</protein>
<feature type="region of interest" description="Disordered" evidence="1">
    <location>
        <begin position="1"/>
        <end position="31"/>
    </location>
</feature>
<feature type="compositionally biased region" description="Low complexity" evidence="1">
    <location>
        <begin position="109"/>
        <end position="124"/>
    </location>
</feature>
<evidence type="ECO:0000313" key="5">
    <source>
        <dbReference type="Proteomes" id="UP000011777"/>
    </source>
</evidence>
<accession>M3K159</accession>
<sequence length="608" mass="65333">MSSAELDTKSADSKSGSSTQKAPSRTPTSWDAEDDVLLMHLKDNQKLGWKEIASHFNNRTPNACQFRWRRLKSGNLKNPPKSAAALGAQFKQNPNMNSSSGGTKKKKATTTSTSSTTEDSSAGANNDTNHSTNHIKDEPIIQTPSSTTNNFTYNPMTTGTFQGFDNSISTALAGLNALSNSPSYISGSSPATPKGLASPTIHSGVPSSTHVPGNNDSSDNINRLNHKYEASPGSDRLLERRHSSIAGPNASSASANASGSGGNNGGGYYADVSVDPTMNLPHHKSHPGTPSSLTPRNSTSGDIKNINQLAHRGSISGIANVSALRNNSIIQITTDERGSVSSLGRASVSSLPSKSMKIPHHESGNTALAHLPVLFGGAGGSISGPSRHSSISGASSLQQSALSSLRNGSVVNTSPGYFSRSGSVVIPHNADKKEEEPLKFDKERSDLNNKKLNKIRRNLPSSAGGSMKSKRKHGTPQPKLDIPWTMEEDELLINRRNRELSFAELSILLPQRTEGEIWARIDHLEKLRNGAHRTAGSRDSRRLRQESIGLDDVDDFYDDDDDDDDDVLRVSDDEDVLVDVDDISHPRKKKRRMSSAVNPLTVRGTIRK</sequence>
<feature type="compositionally biased region" description="Basic and acidic residues" evidence="1">
    <location>
        <begin position="429"/>
        <end position="449"/>
    </location>
</feature>